<accession>A0A1I8EAH8</accession>
<sequence>MSLLVVILLIIFYAFYMVMLWQIQDQYTCKECSHSSFDDEPNPLQVHCAFCMRHVCMKHSIELSVFLFNTLKQALSSILQLSRYLENKTLFIDPRFISLIQDVQTHFIGDNQLRIGEENLNDILESNTVMMAFFDRDGLDILNLLRNHNLLWKKSTNQSFEVIIHGISHRLIPFSLSKSEDYIEFVLRKVKRIIPKFAVANYKMENETFVGPADWIRFVWTLKRSRFISCEKDFAARYRQTYPQFFSGKPRIGNGIILTLQKFRNWATERGMTPMLHAGTLLGWYRECGIITYTHDIDFTVFIEEHYDKFPDDVMNSSFIELSLRFNKPEDLLEYKVYIENDIPMDIFFLYHDQNSSWIGGLSDETKYRFIYPLINRICATDLLGYLMYVPCNALDVITTEYGNWSEPLHSSKYSWISSPRNMKLVGKVPPEERAESFIQYNRVENKKANEKK</sequence>
<evidence type="ECO:0000313" key="5">
    <source>
        <dbReference type="WBParaSite" id="maker-PairedContig_1140-snap-gene-0.1-mRNA-1"/>
    </source>
</evidence>
<name>A0A1I8EAH8_WUCBA</name>
<comment type="subcellular location">
    <subcellularLocation>
        <location evidence="1">Membrane</location>
        <topology evidence="1">Single-pass membrane protein</topology>
    </subcellularLocation>
</comment>
<organism evidence="5">
    <name type="scientific">Wuchereria bancrofti</name>
    <dbReference type="NCBI Taxonomy" id="6293"/>
    <lineage>
        <taxon>Eukaryota</taxon>
        <taxon>Metazoa</taxon>
        <taxon>Ecdysozoa</taxon>
        <taxon>Nematoda</taxon>
        <taxon>Chromadorea</taxon>
        <taxon>Rhabditida</taxon>
        <taxon>Spirurina</taxon>
        <taxon>Spiruromorpha</taxon>
        <taxon>Filarioidea</taxon>
        <taxon>Onchocercidae</taxon>
        <taxon>Wuchereria</taxon>
    </lineage>
</organism>
<dbReference type="WBParaSite" id="maker-PairedContig_1140-snap-gene-0.1-mRNA-1">
    <property type="protein sequence ID" value="maker-PairedContig_1140-snap-gene-0.1-mRNA-1"/>
    <property type="gene ID" value="maker-PairedContig_1140-snap-gene-0.1"/>
</dbReference>
<reference evidence="5" key="1">
    <citation type="submission" date="2016-11" db="UniProtKB">
        <authorList>
            <consortium name="WormBaseParasite"/>
        </authorList>
    </citation>
    <scope>IDENTIFICATION</scope>
    <source>
        <strain evidence="5">pt0022</strain>
    </source>
</reference>
<proteinExistence type="predicted"/>
<evidence type="ECO:0000256" key="2">
    <source>
        <dbReference type="ARBA" id="ARBA00022692"/>
    </source>
</evidence>
<evidence type="ECO:0008006" key="6">
    <source>
        <dbReference type="Google" id="ProtNLM"/>
    </source>
</evidence>
<keyword evidence="4" id="KW-0472">Membrane</keyword>
<keyword evidence="2" id="KW-0812">Transmembrane</keyword>
<dbReference type="PANTHER" id="PTHR15407:SF28">
    <property type="entry name" value="RIBITOL-5-PHOSPHATE TRANSFERASE FKTN"/>
    <property type="match status" value="1"/>
</dbReference>
<evidence type="ECO:0000256" key="1">
    <source>
        <dbReference type="ARBA" id="ARBA00004167"/>
    </source>
</evidence>
<dbReference type="STRING" id="6293.A0A1I8EAH8"/>
<dbReference type="GO" id="GO:0016020">
    <property type="term" value="C:membrane"/>
    <property type="evidence" value="ECO:0007669"/>
    <property type="project" value="UniProtKB-SubCell"/>
</dbReference>
<evidence type="ECO:0000256" key="3">
    <source>
        <dbReference type="ARBA" id="ARBA00022989"/>
    </source>
</evidence>
<dbReference type="InterPro" id="IPR009644">
    <property type="entry name" value="FKTN/MNN4/W02B3.4-1"/>
</dbReference>
<protein>
    <recommendedName>
        <fullName evidence="6">Fukutin</fullName>
    </recommendedName>
</protein>
<dbReference type="AlphaFoldDB" id="A0A1I8EAH8"/>
<keyword evidence="3" id="KW-1133">Transmembrane helix</keyword>
<dbReference type="PANTHER" id="PTHR15407">
    <property type="entry name" value="FUKUTIN-RELATED"/>
    <property type="match status" value="1"/>
</dbReference>
<evidence type="ECO:0000256" key="4">
    <source>
        <dbReference type="ARBA" id="ARBA00023136"/>
    </source>
</evidence>